<gene>
    <name evidence="1" type="ORF">G3A44_01765</name>
</gene>
<name>A0A7C9PEJ9_9BURK</name>
<organism evidence="1 2">
    <name type="scientific">Ideonella livida</name>
    <dbReference type="NCBI Taxonomy" id="2707176"/>
    <lineage>
        <taxon>Bacteria</taxon>
        <taxon>Pseudomonadati</taxon>
        <taxon>Pseudomonadota</taxon>
        <taxon>Betaproteobacteria</taxon>
        <taxon>Burkholderiales</taxon>
        <taxon>Sphaerotilaceae</taxon>
        <taxon>Ideonella</taxon>
    </lineage>
</organism>
<dbReference type="InterPro" id="IPR007877">
    <property type="entry name" value="DUF707"/>
</dbReference>
<comment type="caution">
    <text evidence="1">The sequence shown here is derived from an EMBL/GenBank/DDBJ whole genome shotgun (WGS) entry which is preliminary data.</text>
</comment>
<dbReference type="RefSeq" id="WP_163455758.1">
    <property type="nucleotide sequence ID" value="NZ_JAAGOH010000001.1"/>
</dbReference>
<sequence length="347" mass="37909">MSDAPPLSERPYLILWRAGPGSLHPQAMAGLAQQNFDVAFSWYGDEPPAEADQAVFTHLVKGAKWPGLQATLAQHWDTVSRYQYVWIPDDDLACTPENASRLFAICADLRLELAQPALSHDSYFAHPITLQHPAFQLRFTNFVEIMAPVLSVDFLARVYPTLDGAISGYGLDSLWPRLSALGRLAIVDDTPIRHTRPLGGPNYAFSQKAGRSPLQEDGWVCATHFIESASDQHLSLGGLLQNGDAVCLGASPTELDVMLEAVLASLQPLVAQGRLSAAQLTRYLGHHLAWWQGGEQGRVRYGRQFVRAVLEQALAPAGLHFGTPAARPAVEAGSLARAEMFPSYRAH</sequence>
<dbReference type="Pfam" id="PF05212">
    <property type="entry name" value="DUF707"/>
    <property type="match status" value="1"/>
</dbReference>
<evidence type="ECO:0000313" key="2">
    <source>
        <dbReference type="Proteomes" id="UP000484255"/>
    </source>
</evidence>
<accession>A0A7C9PEJ9</accession>
<dbReference type="EMBL" id="JAAGOH010000001">
    <property type="protein sequence ID" value="NDY89917.1"/>
    <property type="molecule type" value="Genomic_DNA"/>
</dbReference>
<dbReference type="Proteomes" id="UP000484255">
    <property type="component" value="Unassembled WGS sequence"/>
</dbReference>
<reference evidence="1 2" key="1">
    <citation type="submission" date="2020-02" db="EMBL/GenBank/DDBJ databases">
        <title>Ideonella bacterium strain TBM-1.</title>
        <authorList>
            <person name="Chen W.-M."/>
        </authorList>
    </citation>
    <scope>NUCLEOTIDE SEQUENCE [LARGE SCALE GENOMIC DNA]</scope>
    <source>
        <strain evidence="1 2">TBM-1</strain>
    </source>
</reference>
<evidence type="ECO:0000313" key="1">
    <source>
        <dbReference type="EMBL" id="NDY89917.1"/>
    </source>
</evidence>
<dbReference type="AlphaFoldDB" id="A0A7C9PEJ9"/>
<protein>
    <submittedName>
        <fullName evidence="1">DUF707 domain-containing protein</fullName>
    </submittedName>
</protein>
<keyword evidence="2" id="KW-1185">Reference proteome</keyword>
<proteinExistence type="predicted"/>